<dbReference type="EMBL" id="OCPC01000001">
    <property type="protein sequence ID" value="SOE09390.1"/>
    <property type="molecule type" value="Genomic_DNA"/>
</dbReference>
<dbReference type="SUPFAM" id="SSF158682">
    <property type="entry name" value="TerB-like"/>
    <property type="match status" value="1"/>
</dbReference>
<evidence type="ECO:0000313" key="2">
    <source>
        <dbReference type="EMBL" id="SOE09390.1"/>
    </source>
</evidence>
<sequence>MKILMASIAHFFDPEPKLPGALGQIAEDPVVLAEILVLFRIVLADGVVQPSQLTAFERICEENFGINRRDMRELHVLLDSPKARSCDAKAFTLLAQLDMKARTTLLGNMVEIARASSNADECDSKLIRRMGDLLGLEPGLPVVERAPGSIEEKRAGS</sequence>
<dbReference type="RefSeq" id="WP_143438937.1">
    <property type="nucleotide sequence ID" value="NZ_OCPC01000001.1"/>
</dbReference>
<name>A0A286HNH9_9HYPH</name>
<dbReference type="Pfam" id="PF05099">
    <property type="entry name" value="TerB"/>
    <property type="match status" value="1"/>
</dbReference>
<dbReference type="InterPro" id="IPR029024">
    <property type="entry name" value="TerB-like"/>
</dbReference>
<evidence type="ECO:0000259" key="1">
    <source>
        <dbReference type="Pfam" id="PF05099"/>
    </source>
</evidence>
<dbReference type="Gene3D" id="1.10.3680.10">
    <property type="entry name" value="TerB-like"/>
    <property type="match status" value="1"/>
</dbReference>
<organism evidence="2 3">
    <name type="scientific">Hoeflea halophila</name>
    <dbReference type="NCBI Taxonomy" id="714899"/>
    <lineage>
        <taxon>Bacteria</taxon>
        <taxon>Pseudomonadati</taxon>
        <taxon>Pseudomonadota</taxon>
        <taxon>Alphaproteobacteria</taxon>
        <taxon>Hyphomicrobiales</taxon>
        <taxon>Rhizobiaceae</taxon>
        <taxon>Hoeflea</taxon>
    </lineage>
</organism>
<dbReference type="OrthoDB" id="8114393at2"/>
<dbReference type="InterPro" id="IPR007791">
    <property type="entry name" value="DjlA_N"/>
</dbReference>
<feature type="domain" description="Co-chaperone DjlA N-terminal" evidence="1">
    <location>
        <begin position="33"/>
        <end position="138"/>
    </location>
</feature>
<reference evidence="3" key="1">
    <citation type="submission" date="2017-08" db="EMBL/GenBank/DDBJ databases">
        <authorList>
            <person name="Varghese N."/>
            <person name="Submissions S."/>
        </authorList>
    </citation>
    <scope>NUCLEOTIDE SEQUENCE [LARGE SCALE GENOMIC DNA]</scope>
    <source>
        <strain evidence="3">KCTC 23107</strain>
    </source>
</reference>
<dbReference type="CDD" id="cd07177">
    <property type="entry name" value="terB_like"/>
    <property type="match status" value="1"/>
</dbReference>
<gene>
    <name evidence="2" type="ORF">SAMN05877838_0705</name>
</gene>
<dbReference type="AlphaFoldDB" id="A0A286HNH9"/>
<protein>
    <submittedName>
        <fullName evidence="2">Uncharacterized tellurite resistance protein B-like protein</fullName>
    </submittedName>
</protein>
<accession>A0A286HNH9</accession>
<dbReference type="Proteomes" id="UP000219465">
    <property type="component" value="Unassembled WGS sequence"/>
</dbReference>
<keyword evidence="3" id="KW-1185">Reference proteome</keyword>
<proteinExistence type="predicted"/>
<evidence type="ECO:0000313" key="3">
    <source>
        <dbReference type="Proteomes" id="UP000219465"/>
    </source>
</evidence>